<reference evidence="1" key="1">
    <citation type="submission" date="2023-03" db="EMBL/GenBank/DDBJ databases">
        <authorList>
            <person name="Adamson A.J."/>
            <person name="Baker B.A."/>
            <person name="Galadyk N."/>
            <person name="Joshi D.H."/>
            <person name="Kistler H.E."/>
            <person name="Roberts S.M."/>
            <person name="Saint K.A."/>
            <person name="Sunnen C.N."/>
            <person name="Garlena R.A."/>
            <person name="Russell D.A."/>
            <person name="Pope W.H."/>
            <person name="Jacobs-Sera D."/>
            <person name="Hatfull G.F."/>
        </authorList>
    </citation>
    <scope>NUCLEOTIDE SEQUENCE</scope>
</reference>
<sequence length="796" mass="86049">MTDVLDLNRSTPEELLLAGKQLALKADIWDPKSVGEIVAKILDMFGLDIPNWEDALANWDALKDAFEGTYTGDDLALRMIQHTIGTIRRLATGLINPSRLPLIPFSHIGEAYPNLLENGGFDGPDSLDGQDIWIWDGEEGKDSPGSARTHGNGTRKVLLSNTVAATAEQKFQVSGWVKWNGVSGGANALRLSAVAYNGTAVVEEKPIATISTPASTAGWTELTGTYEVPTGADSVRVQVEVGATVTLGTVWWDAMRVSKYGSLPQRFIGGLVDALGDLGAGIVSVVNQIGAFFDRITGRVGATIADIQEWVGQLKTILSGGTVGAGLFPTLSEALRSGVNNLQAFVQNIIDTILSALRRVPVIGGLLPDVDRDMRTLATTADRGLSVAQDGRTLAQSTVYNIATNRPLWSGLDSTAEVSFPWAELGYASSQVLSTQTLTNTISRITKIRCQVDQIMNTVTILASRSASQQLNLNISRYDEEQAKWVRIYASPAPGFGALIGSSLNRVTMKVSEEGLFVNAGELYAFELIASGGNITVASKNFPVAPIPSVVPGAIGGSRNPTTVTNFSEITSAQMEAMNDTNTVYLEFGSDIGQLAIPRHYFVNFDNGSWQNWVRNTVNDLQLKIENGRVKFNGTGFSGGLQIAIFGSQSLTDNCAVEAEIYQLRNSAYSTLVLSQDNMANYSLADNAVMRIQADQVDIMTGGTIRATGPTGNGLYVDGRYRLRYDEELNTFFAERWNGLEWSYIVHWVDSSNIVAHGPGRRYPAIGINRTIGFNGGEIDNFQFYDIEPVVDEPAE</sequence>
<name>A0AAF0K140_9CAUD</name>
<dbReference type="GeneID" id="80560598"/>
<dbReference type="Gene3D" id="2.60.120.260">
    <property type="entry name" value="Galactose-binding domain-like"/>
    <property type="match status" value="1"/>
</dbReference>
<dbReference type="EMBL" id="OQ709208">
    <property type="protein sequence ID" value="WGH20828.1"/>
    <property type="molecule type" value="Genomic_DNA"/>
</dbReference>
<protein>
    <submittedName>
        <fullName evidence="1">Minor tail protein</fullName>
    </submittedName>
</protein>
<dbReference type="KEGG" id="vg:80560598"/>
<proteinExistence type="predicted"/>
<evidence type="ECO:0000313" key="2">
    <source>
        <dbReference type="Proteomes" id="UP001243276"/>
    </source>
</evidence>
<organism evidence="1 2">
    <name type="scientific">Gordonia phage Commandaria</name>
    <dbReference type="NCBI Taxonomy" id="3038364"/>
    <lineage>
        <taxon>Viruses</taxon>
        <taxon>Duplodnaviria</taxon>
        <taxon>Heunggongvirae</taxon>
        <taxon>Uroviricota</taxon>
        <taxon>Caudoviricetes</taxon>
        <taxon>Zierdtviridae</taxon>
        <taxon>Emilbogenvirinae</taxon>
        <taxon>Commandariavirus</taxon>
        <taxon>Commandariavirus commandaria</taxon>
    </lineage>
</organism>
<evidence type="ECO:0000313" key="1">
    <source>
        <dbReference type="EMBL" id="WGH20828.1"/>
    </source>
</evidence>
<keyword evidence="2" id="KW-1185">Reference proteome</keyword>
<dbReference type="Proteomes" id="UP001243276">
    <property type="component" value="Segment"/>
</dbReference>
<accession>A0AAF0K140</accession>
<gene>
    <name evidence="1" type="primary">45</name>
</gene>
<dbReference type="RefSeq" id="YP_010842835.1">
    <property type="nucleotide sequence ID" value="NC_079146.1"/>
</dbReference>